<dbReference type="PaxDb" id="65489-OBART01G36760.1"/>
<keyword evidence="2" id="KW-1185">Reference proteome</keyword>
<dbReference type="STRING" id="65489.A0A0D3EW25"/>
<accession>A0A0D3EW25</accession>
<dbReference type="HOGENOM" id="CLU_2065169_0_0_1"/>
<sequence>MWGTTAAAARRLCAAGDVRSVLAMLACRAKAGDTALDMTACAALVWTTGSARAAMWRKPGGRELIQGSEVDHGNEAEGFGSKFRKEAEALLDDMVRAGLQTSEPICQFTECQGKIERFY</sequence>
<protein>
    <submittedName>
        <fullName evidence="1">Uncharacterized protein</fullName>
    </submittedName>
</protein>
<reference evidence="1" key="1">
    <citation type="journal article" date="2009" name="Rice">
        <title>De Novo Next Generation Sequencing of Plant Genomes.</title>
        <authorList>
            <person name="Rounsley S."/>
            <person name="Marri P.R."/>
            <person name="Yu Y."/>
            <person name="He R."/>
            <person name="Sisneros N."/>
            <person name="Goicoechea J.L."/>
            <person name="Lee S.J."/>
            <person name="Angelova A."/>
            <person name="Kudrna D."/>
            <person name="Luo M."/>
            <person name="Affourtit J."/>
            <person name="Desany B."/>
            <person name="Knight J."/>
            <person name="Niazi F."/>
            <person name="Egholm M."/>
            <person name="Wing R.A."/>
        </authorList>
    </citation>
    <scope>NUCLEOTIDE SEQUENCE [LARGE SCALE GENOMIC DNA]</scope>
    <source>
        <strain evidence="1">cv. IRGC 105608</strain>
    </source>
</reference>
<dbReference type="EnsemblPlants" id="OBART01G36760.1">
    <property type="protein sequence ID" value="OBART01G36760.1"/>
    <property type="gene ID" value="OBART01G36760"/>
</dbReference>
<dbReference type="AlphaFoldDB" id="A0A0D3EW25"/>
<organism evidence="1">
    <name type="scientific">Oryza barthii</name>
    <dbReference type="NCBI Taxonomy" id="65489"/>
    <lineage>
        <taxon>Eukaryota</taxon>
        <taxon>Viridiplantae</taxon>
        <taxon>Streptophyta</taxon>
        <taxon>Embryophyta</taxon>
        <taxon>Tracheophyta</taxon>
        <taxon>Spermatophyta</taxon>
        <taxon>Magnoliopsida</taxon>
        <taxon>Liliopsida</taxon>
        <taxon>Poales</taxon>
        <taxon>Poaceae</taxon>
        <taxon>BOP clade</taxon>
        <taxon>Oryzoideae</taxon>
        <taxon>Oryzeae</taxon>
        <taxon>Oryzinae</taxon>
        <taxon>Oryza</taxon>
    </lineage>
</organism>
<evidence type="ECO:0000313" key="2">
    <source>
        <dbReference type="Proteomes" id="UP000026960"/>
    </source>
</evidence>
<dbReference type="Proteomes" id="UP000026960">
    <property type="component" value="Chromosome 1"/>
</dbReference>
<proteinExistence type="predicted"/>
<dbReference type="Gramene" id="OBART01G36760.1">
    <property type="protein sequence ID" value="OBART01G36760.1"/>
    <property type="gene ID" value="OBART01G36760"/>
</dbReference>
<reference evidence="1" key="2">
    <citation type="submission" date="2015-03" db="UniProtKB">
        <authorList>
            <consortium name="EnsemblPlants"/>
        </authorList>
    </citation>
    <scope>IDENTIFICATION</scope>
</reference>
<evidence type="ECO:0000313" key="1">
    <source>
        <dbReference type="EnsemblPlants" id="OBART01G36760.1"/>
    </source>
</evidence>
<name>A0A0D3EW25_9ORYZ</name>